<dbReference type="Proteomes" id="UP000034090">
    <property type="component" value="Unassembled WGS sequence"/>
</dbReference>
<dbReference type="Gene3D" id="3.90.550.10">
    <property type="entry name" value="Spore Coat Polysaccharide Biosynthesis Protein SpsA, Chain A"/>
    <property type="match status" value="1"/>
</dbReference>
<evidence type="ECO:0000313" key="3">
    <source>
        <dbReference type="Proteomes" id="UP000034090"/>
    </source>
</evidence>
<dbReference type="EMBL" id="LCFQ01000004">
    <property type="protein sequence ID" value="KKS98465.1"/>
    <property type="molecule type" value="Genomic_DNA"/>
</dbReference>
<sequence length="224" mass="26385">WVDEILVIDGGSKDKTVSISKKYGARVVDYREGKDFSDRRNKGMREAKGDWILYLDTDERVTPSLRDEILEVIKIHEFEAFAIPRRNFVLGSELKHGGMWPDYQKRLFRRDKLRGWKGELHEEPQFEGRLGHFKNSMIHLKHDKISEMVEKTNLWSNIEAKLMHDAGHPKMNIPRFGSAIFREFWLRMIKQGAFLDGAVGIIYGLYQVYSKFVSYAKLWEMQMK</sequence>
<name>A0A0G1DKR8_9BACT</name>
<organism evidence="2 3">
    <name type="scientific">Candidatus Woesebacteria bacterium GW2011_GWB1_43_14</name>
    <dbReference type="NCBI Taxonomy" id="1618578"/>
    <lineage>
        <taxon>Bacteria</taxon>
        <taxon>Candidatus Woeseibacteriota</taxon>
    </lineage>
</organism>
<protein>
    <submittedName>
        <fullName evidence="2">Glycosyl transferase family 2</fullName>
    </submittedName>
</protein>
<dbReference type="STRING" id="1618578.UV74_C0004G0001"/>
<accession>A0A0G1DKR8</accession>
<feature type="non-terminal residue" evidence="2">
    <location>
        <position position="1"/>
    </location>
</feature>
<dbReference type="AlphaFoldDB" id="A0A0G1DKR8"/>
<proteinExistence type="predicted"/>
<gene>
    <name evidence="2" type="ORF">UV74_C0004G0001</name>
</gene>
<reference evidence="2 3" key="1">
    <citation type="journal article" date="2015" name="Nature">
        <title>rRNA introns, odd ribosomes, and small enigmatic genomes across a large radiation of phyla.</title>
        <authorList>
            <person name="Brown C.T."/>
            <person name="Hug L.A."/>
            <person name="Thomas B.C."/>
            <person name="Sharon I."/>
            <person name="Castelle C.J."/>
            <person name="Singh A."/>
            <person name="Wilkins M.J."/>
            <person name="Williams K.H."/>
            <person name="Banfield J.F."/>
        </authorList>
    </citation>
    <scope>NUCLEOTIDE SEQUENCE [LARGE SCALE GENOMIC DNA]</scope>
</reference>
<dbReference type="GO" id="GO:0016740">
    <property type="term" value="F:transferase activity"/>
    <property type="evidence" value="ECO:0007669"/>
    <property type="project" value="UniProtKB-KW"/>
</dbReference>
<dbReference type="PANTHER" id="PTHR43630:SF2">
    <property type="entry name" value="GLYCOSYLTRANSFERASE"/>
    <property type="match status" value="1"/>
</dbReference>
<evidence type="ECO:0000313" key="2">
    <source>
        <dbReference type="EMBL" id="KKS98465.1"/>
    </source>
</evidence>
<dbReference type="InterPro" id="IPR029044">
    <property type="entry name" value="Nucleotide-diphossugar_trans"/>
</dbReference>
<dbReference type="Pfam" id="PF00535">
    <property type="entry name" value="Glycos_transf_2"/>
    <property type="match status" value="1"/>
</dbReference>
<keyword evidence="2" id="KW-0808">Transferase</keyword>
<evidence type="ECO:0000259" key="1">
    <source>
        <dbReference type="Pfam" id="PF00535"/>
    </source>
</evidence>
<dbReference type="CDD" id="cd02511">
    <property type="entry name" value="Beta4Glucosyltransferase"/>
    <property type="match status" value="1"/>
</dbReference>
<dbReference type="SUPFAM" id="SSF53448">
    <property type="entry name" value="Nucleotide-diphospho-sugar transferases"/>
    <property type="match status" value="1"/>
</dbReference>
<feature type="domain" description="Glycosyltransferase 2-like" evidence="1">
    <location>
        <begin position="3"/>
        <end position="112"/>
    </location>
</feature>
<comment type="caution">
    <text evidence="2">The sequence shown here is derived from an EMBL/GenBank/DDBJ whole genome shotgun (WGS) entry which is preliminary data.</text>
</comment>
<dbReference type="InterPro" id="IPR001173">
    <property type="entry name" value="Glyco_trans_2-like"/>
</dbReference>
<dbReference type="PANTHER" id="PTHR43630">
    <property type="entry name" value="POLY-BETA-1,6-N-ACETYL-D-GLUCOSAMINE SYNTHASE"/>
    <property type="match status" value="1"/>
</dbReference>